<evidence type="ECO:0000256" key="1">
    <source>
        <dbReference type="ARBA" id="ARBA00023015"/>
    </source>
</evidence>
<dbReference type="EMBL" id="PVTG01000005">
    <property type="protein sequence ID" value="PRY49580.1"/>
    <property type="molecule type" value="Genomic_DNA"/>
</dbReference>
<evidence type="ECO:0000313" key="6">
    <source>
        <dbReference type="Proteomes" id="UP000239210"/>
    </source>
</evidence>
<feature type="domain" description="HTH araC/xylS-type" evidence="4">
    <location>
        <begin position="205"/>
        <end position="305"/>
    </location>
</feature>
<dbReference type="OrthoDB" id="9799345at2"/>
<dbReference type="InterPro" id="IPR050204">
    <property type="entry name" value="AraC_XylS_family_regulators"/>
</dbReference>
<dbReference type="PROSITE" id="PS00041">
    <property type="entry name" value="HTH_ARAC_FAMILY_1"/>
    <property type="match status" value="1"/>
</dbReference>
<keyword evidence="6" id="KW-1185">Reference proteome</keyword>
<dbReference type="Pfam" id="PF14525">
    <property type="entry name" value="AraC_binding_2"/>
    <property type="match status" value="1"/>
</dbReference>
<evidence type="ECO:0000313" key="5">
    <source>
        <dbReference type="EMBL" id="PRY49580.1"/>
    </source>
</evidence>
<dbReference type="RefSeq" id="WP_106276557.1">
    <property type="nucleotide sequence ID" value="NZ_PVTG01000005.1"/>
</dbReference>
<evidence type="ECO:0000256" key="2">
    <source>
        <dbReference type="ARBA" id="ARBA00023125"/>
    </source>
</evidence>
<keyword evidence="2 5" id="KW-0238">DNA-binding</keyword>
<dbReference type="SUPFAM" id="SSF46689">
    <property type="entry name" value="Homeodomain-like"/>
    <property type="match status" value="1"/>
</dbReference>
<dbReference type="Proteomes" id="UP000239210">
    <property type="component" value="Unassembled WGS sequence"/>
</dbReference>
<dbReference type="InterPro" id="IPR018060">
    <property type="entry name" value="HTH_AraC"/>
</dbReference>
<dbReference type="InterPro" id="IPR035418">
    <property type="entry name" value="AraC-bd_2"/>
</dbReference>
<dbReference type="SMART" id="SM00342">
    <property type="entry name" value="HTH_ARAC"/>
    <property type="match status" value="1"/>
</dbReference>
<dbReference type="InterPro" id="IPR018062">
    <property type="entry name" value="HTH_AraC-typ_CS"/>
</dbReference>
<evidence type="ECO:0000259" key="4">
    <source>
        <dbReference type="PROSITE" id="PS01124"/>
    </source>
</evidence>
<dbReference type="PANTHER" id="PTHR46796:SF6">
    <property type="entry name" value="ARAC SUBFAMILY"/>
    <property type="match status" value="1"/>
</dbReference>
<keyword evidence="3" id="KW-0804">Transcription</keyword>
<evidence type="ECO:0000256" key="3">
    <source>
        <dbReference type="ARBA" id="ARBA00023163"/>
    </source>
</evidence>
<sequence>MAVWDVASRPPHEQFGYWREVICEAFVPLTPSRIGDADDFRSRVETRPLAHLVRARLTSQPQRTSHGKGEVARTDGAYLFVNLQTAGTCAVEQGGRHALVQPGQFTVVDTAEPYRFQFDLPWRMVSYRIPHPLLGGRLDGMRRLTARAIDARGAGGVVAAVMSSLWELDNGLGAPDAELAMVSALGAVAGERAGAVSDRRAILRAEIERVVDAELSDPALCVATVSRRVGISPRTLHTVVSSGGVTFAAMVRRRRLERAAVLLADAGTGLAVTDIAASVGFDGPSSFSRAFRRQFGRSPTDLRRAPARGGQEVRAH</sequence>
<dbReference type="AlphaFoldDB" id="A0A2T0TVA5"/>
<keyword evidence="1" id="KW-0805">Transcription regulation</keyword>
<accession>A0A2T0TVA5</accession>
<dbReference type="InterPro" id="IPR020449">
    <property type="entry name" value="Tscrpt_reg_AraC-type_HTH"/>
</dbReference>
<dbReference type="InterPro" id="IPR009057">
    <property type="entry name" value="Homeodomain-like_sf"/>
</dbReference>
<dbReference type="Gene3D" id="1.10.10.60">
    <property type="entry name" value="Homeodomain-like"/>
    <property type="match status" value="1"/>
</dbReference>
<protein>
    <submittedName>
        <fullName evidence="5">AraC-like DNA-binding protein</fullName>
    </submittedName>
</protein>
<organism evidence="5 6">
    <name type="scientific">Geodermatophilus tzadiensis</name>
    <dbReference type="NCBI Taxonomy" id="1137988"/>
    <lineage>
        <taxon>Bacteria</taxon>
        <taxon>Bacillati</taxon>
        <taxon>Actinomycetota</taxon>
        <taxon>Actinomycetes</taxon>
        <taxon>Geodermatophilales</taxon>
        <taxon>Geodermatophilaceae</taxon>
        <taxon>Geodermatophilus</taxon>
    </lineage>
</organism>
<gene>
    <name evidence="5" type="ORF">LY71_10524</name>
</gene>
<comment type="caution">
    <text evidence="5">The sequence shown here is derived from an EMBL/GenBank/DDBJ whole genome shotgun (WGS) entry which is preliminary data.</text>
</comment>
<reference evidence="5 6" key="1">
    <citation type="submission" date="2018-03" db="EMBL/GenBank/DDBJ databases">
        <title>Genomic Encyclopedia of Archaeal and Bacterial Type Strains, Phase II (KMG-II): from individual species to whole genera.</title>
        <authorList>
            <person name="Goeker M."/>
        </authorList>
    </citation>
    <scope>NUCLEOTIDE SEQUENCE [LARGE SCALE GENOMIC DNA]</scope>
    <source>
        <strain evidence="5 6">DSM 45416</strain>
    </source>
</reference>
<name>A0A2T0TVA5_9ACTN</name>
<dbReference type="GO" id="GO:0003700">
    <property type="term" value="F:DNA-binding transcription factor activity"/>
    <property type="evidence" value="ECO:0007669"/>
    <property type="project" value="InterPro"/>
</dbReference>
<proteinExistence type="predicted"/>
<dbReference type="PANTHER" id="PTHR46796">
    <property type="entry name" value="HTH-TYPE TRANSCRIPTIONAL ACTIVATOR RHAS-RELATED"/>
    <property type="match status" value="1"/>
</dbReference>
<dbReference type="PROSITE" id="PS01124">
    <property type="entry name" value="HTH_ARAC_FAMILY_2"/>
    <property type="match status" value="1"/>
</dbReference>
<dbReference type="Pfam" id="PF12833">
    <property type="entry name" value="HTH_18"/>
    <property type="match status" value="1"/>
</dbReference>
<dbReference type="PRINTS" id="PR00032">
    <property type="entry name" value="HTHARAC"/>
</dbReference>
<dbReference type="GO" id="GO:0043565">
    <property type="term" value="F:sequence-specific DNA binding"/>
    <property type="evidence" value="ECO:0007669"/>
    <property type="project" value="InterPro"/>
</dbReference>